<evidence type="ECO:0000313" key="1">
    <source>
        <dbReference type="EMBL" id="CAH2047778.1"/>
    </source>
</evidence>
<reference evidence="1" key="1">
    <citation type="submission" date="2022-03" db="EMBL/GenBank/DDBJ databases">
        <authorList>
            <person name="Martin H S."/>
        </authorList>
    </citation>
    <scope>NUCLEOTIDE SEQUENCE</scope>
</reference>
<keyword evidence="2" id="KW-1185">Reference proteome</keyword>
<sequence>AVELALESEAAERHAEAVGVGSHGGVPSPVGSGLGLGAAGLHHVVAGPTRLRASRS</sequence>
<feature type="non-terminal residue" evidence="1">
    <location>
        <position position="56"/>
    </location>
</feature>
<dbReference type="Proteomes" id="UP000837857">
    <property type="component" value="Chromosome 17"/>
</dbReference>
<proteinExistence type="predicted"/>
<evidence type="ECO:0000313" key="2">
    <source>
        <dbReference type="Proteomes" id="UP000837857"/>
    </source>
</evidence>
<organism evidence="1 2">
    <name type="scientific">Iphiclides podalirius</name>
    <name type="common">scarce swallowtail</name>
    <dbReference type="NCBI Taxonomy" id="110791"/>
    <lineage>
        <taxon>Eukaryota</taxon>
        <taxon>Metazoa</taxon>
        <taxon>Ecdysozoa</taxon>
        <taxon>Arthropoda</taxon>
        <taxon>Hexapoda</taxon>
        <taxon>Insecta</taxon>
        <taxon>Pterygota</taxon>
        <taxon>Neoptera</taxon>
        <taxon>Endopterygota</taxon>
        <taxon>Lepidoptera</taxon>
        <taxon>Glossata</taxon>
        <taxon>Ditrysia</taxon>
        <taxon>Papilionoidea</taxon>
        <taxon>Papilionidae</taxon>
        <taxon>Papilioninae</taxon>
        <taxon>Iphiclides</taxon>
    </lineage>
</organism>
<protein>
    <submittedName>
        <fullName evidence="1">Uncharacterized protein</fullName>
    </submittedName>
</protein>
<gene>
    <name evidence="1" type="ORF">IPOD504_LOCUS5932</name>
</gene>
<feature type="non-terminal residue" evidence="1">
    <location>
        <position position="1"/>
    </location>
</feature>
<dbReference type="EMBL" id="OW152829">
    <property type="protein sequence ID" value="CAH2047778.1"/>
    <property type="molecule type" value="Genomic_DNA"/>
</dbReference>
<accession>A0ABN8I385</accession>
<name>A0ABN8I385_9NEOP</name>